<feature type="region of interest" description="Disordered" evidence="1">
    <location>
        <begin position="29"/>
        <end position="63"/>
    </location>
</feature>
<protein>
    <recommendedName>
        <fullName evidence="5">Secreted protein</fullName>
    </recommendedName>
</protein>
<evidence type="ECO:0000256" key="1">
    <source>
        <dbReference type="SAM" id="MobiDB-lite"/>
    </source>
</evidence>
<dbReference type="Proteomes" id="UP000315003">
    <property type="component" value="Chromosome"/>
</dbReference>
<keyword evidence="2" id="KW-0732">Signal</keyword>
<name>A0A517SSN0_9BACT</name>
<feature type="compositionally biased region" description="Polar residues" evidence="1">
    <location>
        <begin position="29"/>
        <end position="38"/>
    </location>
</feature>
<dbReference type="PROSITE" id="PS51257">
    <property type="entry name" value="PROKAR_LIPOPROTEIN"/>
    <property type="match status" value="1"/>
</dbReference>
<proteinExistence type="predicted"/>
<dbReference type="EMBL" id="CP036272">
    <property type="protein sequence ID" value="QDT59137.1"/>
    <property type="molecule type" value="Genomic_DNA"/>
</dbReference>
<reference evidence="3 4" key="1">
    <citation type="submission" date="2019-02" db="EMBL/GenBank/DDBJ databases">
        <title>Deep-cultivation of Planctomycetes and their phenomic and genomic characterization uncovers novel biology.</title>
        <authorList>
            <person name="Wiegand S."/>
            <person name="Jogler M."/>
            <person name="Boedeker C."/>
            <person name="Pinto D."/>
            <person name="Vollmers J."/>
            <person name="Rivas-Marin E."/>
            <person name="Kohn T."/>
            <person name="Peeters S.H."/>
            <person name="Heuer A."/>
            <person name="Rast P."/>
            <person name="Oberbeckmann S."/>
            <person name="Bunk B."/>
            <person name="Jeske O."/>
            <person name="Meyerdierks A."/>
            <person name="Storesund J.E."/>
            <person name="Kallscheuer N."/>
            <person name="Luecker S."/>
            <person name="Lage O.M."/>
            <person name="Pohl T."/>
            <person name="Merkel B.J."/>
            <person name="Hornburger P."/>
            <person name="Mueller R.-W."/>
            <person name="Bruemmer F."/>
            <person name="Labrenz M."/>
            <person name="Spormann A.M."/>
            <person name="Op den Camp H."/>
            <person name="Overmann J."/>
            <person name="Amann R."/>
            <person name="Jetten M.S.M."/>
            <person name="Mascher T."/>
            <person name="Medema M.H."/>
            <person name="Devos D.P."/>
            <person name="Kaster A.-K."/>
            <person name="Ovreas L."/>
            <person name="Rohde M."/>
            <person name="Galperin M.Y."/>
            <person name="Jogler C."/>
        </authorList>
    </citation>
    <scope>NUCLEOTIDE SEQUENCE [LARGE SCALE GENOMIC DNA]</scope>
    <source>
        <strain evidence="3 4">SV_7m_r</strain>
    </source>
</reference>
<evidence type="ECO:0008006" key="5">
    <source>
        <dbReference type="Google" id="ProtNLM"/>
    </source>
</evidence>
<feature type="signal peptide" evidence="2">
    <location>
        <begin position="1"/>
        <end position="20"/>
    </location>
</feature>
<feature type="compositionally biased region" description="Polar residues" evidence="1">
    <location>
        <begin position="46"/>
        <end position="56"/>
    </location>
</feature>
<evidence type="ECO:0000313" key="4">
    <source>
        <dbReference type="Proteomes" id="UP000315003"/>
    </source>
</evidence>
<evidence type="ECO:0000313" key="3">
    <source>
        <dbReference type="EMBL" id="QDT59137.1"/>
    </source>
</evidence>
<accession>A0A517SSN0</accession>
<organism evidence="3 4">
    <name type="scientific">Stieleria bergensis</name>
    <dbReference type="NCBI Taxonomy" id="2528025"/>
    <lineage>
        <taxon>Bacteria</taxon>
        <taxon>Pseudomonadati</taxon>
        <taxon>Planctomycetota</taxon>
        <taxon>Planctomycetia</taxon>
        <taxon>Pirellulales</taxon>
        <taxon>Pirellulaceae</taxon>
        <taxon>Stieleria</taxon>
    </lineage>
</organism>
<feature type="chain" id="PRO_5021770367" description="Secreted protein" evidence="2">
    <location>
        <begin position="21"/>
        <end position="63"/>
    </location>
</feature>
<dbReference type="AlphaFoldDB" id="A0A517SSN0"/>
<sequence length="63" mass="6638" precursor="true">MMNKAIFSLAILMISCFAIGCGKAENTIATPPADNSPTIPADQMSEYEQQMNSGGSMSKPPAK</sequence>
<gene>
    <name evidence="3" type="ORF">SV7mr_16440</name>
</gene>
<keyword evidence="4" id="KW-1185">Reference proteome</keyword>
<evidence type="ECO:0000256" key="2">
    <source>
        <dbReference type="SAM" id="SignalP"/>
    </source>
</evidence>